<organism evidence="2 3">
    <name type="scientific">Olpidium bornovanus</name>
    <dbReference type="NCBI Taxonomy" id="278681"/>
    <lineage>
        <taxon>Eukaryota</taxon>
        <taxon>Fungi</taxon>
        <taxon>Fungi incertae sedis</taxon>
        <taxon>Olpidiomycota</taxon>
        <taxon>Olpidiomycotina</taxon>
        <taxon>Olpidiomycetes</taxon>
        <taxon>Olpidiales</taxon>
        <taxon>Olpidiaceae</taxon>
        <taxon>Olpidium</taxon>
    </lineage>
</organism>
<feature type="region of interest" description="Disordered" evidence="1">
    <location>
        <begin position="98"/>
        <end position="137"/>
    </location>
</feature>
<evidence type="ECO:0000313" key="2">
    <source>
        <dbReference type="EMBL" id="KAG5456602.1"/>
    </source>
</evidence>
<accession>A0A8H7ZPB8</accession>
<evidence type="ECO:0000313" key="3">
    <source>
        <dbReference type="Proteomes" id="UP000673691"/>
    </source>
</evidence>
<proteinExistence type="predicted"/>
<keyword evidence="3" id="KW-1185">Reference proteome</keyword>
<dbReference type="EMBL" id="JAEFCI010011474">
    <property type="protein sequence ID" value="KAG5456602.1"/>
    <property type="molecule type" value="Genomic_DNA"/>
</dbReference>
<protein>
    <submittedName>
        <fullName evidence="2">Uncharacterized protein</fullName>
    </submittedName>
</protein>
<gene>
    <name evidence="2" type="ORF">BJ554DRAFT_3617</name>
</gene>
<reference evidence="2 3" key="1">
    <citation type="journal article" name="Sci. Rep.">
        <title>Genome-scale phylogenetic analyses confirm Olpidium as the closest living zoosporic fungus to the non-flagellated, terrestrial fungi.</title>
        <authorList>
            <person name="Chang Y."/>
            <person name="Rochon D."/>
            <person name="Sekimoto S."/>
            <person name="Wang Y."/>
            <person name="Chovatia M."/>
            <person name="Sandor L."/>
            <person name="Salamov A."/>
            <person name="Grigoriev I.V."/>
            <person name="Stajich J.E."/>
            <person name="Spatafora J.W."/>
        </authorList>
    </citation>
    <scope>NUCLEOTIDE SEQUENCE [LARGE SCALE GENOMIC DNA]</scope>
    <source>
        <strain evidence="2">S191</strain>
    </source>
</reference>
<evidence type="ECO:0000256" key="1">
    <source>
        <dbReference type="SAM" id="MobiDB-lite"/>
    </source>
</evidence>
<sequence>MVKPARNRNSGVGLDHLLREGSVENEVVQLLQRRPLDALGVLQFFEVPVVADVDALQVALDRQLAVDLGELGAEVGLVKVVHVVHVRPAEAALDGQGRVGADEHGHATGPSRGAGAARRVHRDVAGHHQGKPAVPGRGLYPVHGVEQRAGAPVASVCRVHALDGGIAGVDEQLHQHRLDRLGLVDDRLGTDFKSPDVGVRDVVFLHEVLYGCEADVSNAEACVLNDGARNIPVMQMEFMSSRSSQNAILESPNPDVYFPADTPSCFSLEHQKKRVLLTGAEQRSENLAGKKKNASVARDDVTEICLVDTLREPATRNFEQKSQHLAYQSRRMEKVVRRVAGG</sequence>
<name>A0A8H7ZPB8_9FUNG</name>
<dbReference type="AlphaFoldDB" id="A0A8H7ZPB8"/>
<comment type="caution">
    <text evidence="2">The sequence shown here is derived from an EMBL/GenBank/DDBJ whole genome shotgun (WGS) entry which is preliminary data.</text>
</comment>
<dbReference type="Proteomes" id="UP000673691">
    <property type="component" value="Unassembled WGS sequence"/>
</dbReference>